<comment type="subcellular location">
    <subcellularLocation>
        <location evidence="1">Membrane</location>
        <topology evidence="1">Single-pass type I membrane protein</topology>
    </subcellularLocation>
</comment>
<dbReference type="InterPro" id="IPR007110">
    <property type="entry name" value="Ig-like_dom"/>
</dbReference>
<evidence type="ECO:0000313" key="8">
    <source>
        <dbReference type="Proteomes" id="UP000050761"/>
    </source>
</evidence>
<dbReference type="EMBL" id="UZAH01031465">
    <property type="protein sequence ID" value="VDP15600.1"/>
    <property type="molecule type" value="Genomic_DNA"/>
</dbReference>
<dbReference type="Gene3D" id="2.60.40.10">
    <property type="entry name" value="Immunoglobulins"/>
    <property type="match status" value="5"/>
</dbReference>
<dbReference type="PANTHER" id="PTHR11640:SF134">
    <property type="entry name" value="ECHINOID, ISOFORM A-RELATED"/>
    <property type="match status" value="1"/>
</dbReference>
<keyword evidence="5" id="KW-0393">Immunoglobulin domain</keyword>
<keyword evidence="4" id="KW-0325">Glycoprotein</keyword>
<dbReference type="SMART" id="SM00409">
    <property type="entry name" value="IG"/>
    <property type="match status" value="4"/>
</dbReference>
<dbReference type="PROSITE" id="PS50835">
    <property type="entry name" value="IG_LIKE"/>
    <property type="match status" value="5"/>
</dbReference>
<evidence type="ECO:0000313" key="9">
    <source>
        <dbReference type="WBParaSite" id="HPBE_0001956701-mRNA-1"/>
    </source>
</evidence>
<dbReference type="OrthoDB" id="5857426at2759"/>
<evidence type="ECO:0000256" key="5">
    <source>
        <dbReference type="ARBA" id="ARBA00023319"/>
    </source>
</evidence>
<dbReference type="Proteomes" id="UP000050761">
    <property type="component" value="Unassembled WGS sequence"/>
</dbReference>
<sequence length="674" mass="72885">MVGFDGYCVAFVFSASPPNHRSTPGRQISSPLSTLDAVHSGSDYRFVPVFELFATAEHAALTAINVRLCGRFAVAKPGLAAAPLFAGLNPTLLRSRFGSSSRFEASIFEPGICVENSEVFANTSGTGPYYVKPQSAGPTLKCSVRSRFADRTRYQVQWQRYNKGDLRYISVGDQLHDSAHYELVGDVTKGVYDLKLKDGGTDSVIGSYYCIVLDRQETQQYQADPIEVIALVPPSDPVITDAPSQAVTSGDSVTFKCTSTGGSPPPTMSWTFLNGSKADDRNVNTLVRGGSSESTLQFVSLDLSCHIAICLRLSPLLQLSSSCGRQRRVRGLRRDQQGHRIRAAEGGTIATNKAIEFEQPKEARSPRLNVLFKPRVRVSPDQDVAIEAGHHVELVCDADSNPYPPSYEWRHLALGEVYAASKWTVMASRNMSARSSPSMYSTLLSLSPSLILMSIHVCVDPGFRPETNSPGPSYNPREGERVQMECSVDANPQAVDVKWSGSQGFLSDGPVLVLKSVSREQTGNYTCSATNYLSIYGETGSQTRTGSATTVVDVQRPPGHADISPPRLNVVVGGTITLICSTRDPGSPAGGFKWASPSSGGLFGTREHDHAQLIVRNAQLADNGRYRCRADNVHGEGKEAVVDVTVRFVRFFRSSCPATAAVRCFSVESAVGGF</sequence>
<reference evidence="9" key="2">
    <citation type="submission" date="2019-09" db="UniProtKB">
        <authorList>
            <consortium name="WormBaseParasite"/>
        </authorList>
    </citation>
    <scope>IDENTIFICATION</scope>
</reference>
<gene>
    <name evidence="7" type="ORF">HPBE_LOCUS19566</name>
</gene>
<evidence type="ECO:0000313" key="7">
    <source>
        <dbReference type="EMBL" id="VDP15600.1"/>
    </source>
</evidence>
<reference evidence="7 8" key="1">
    <citation type="submission" date="2018-11" db="EMBL/GenBank/DDBJ databases">
        <authorList>
            <consortium name="Pathogen Informatics"/>
        </authorList>
    </citation>
    <scope>NUCLEOTIDE SEQUENCE [LARGE SCALE GENOMIC DNA]</scope>
</reference>
<evidence type="ECO:0000256" key="1">
    <source>
        <dbReference type="ARBA" id="ARBA00004479"/>
    </source>
</evidence>
<accession>A0A3P8BDX0</accession>
<name>A0A183GBS3_HELPZ</name>
<feature type="domain" description="Ig-like" evidence="6">
    <location>
        <begin position="374"/>
        <end position="458"/>
    </location>
</feature>
<feature type="domain" description="Ig-like" evidence="6">
    <location>
        <begin position="237"/>
        <end position="307"/>
    </location>
</feature>
<dbReference type="PANTHER" id="PTHR11640">
    <property type="entry name" value="NEPHRIN"/>
    <property type="match status" value="1"/>
</dbReference>
<dbReference type="GO" id="GO:0050839">
    <property type="term" value="F:cell adhesion molecule binding"/>
    <property type="evidence" value="ECO:0007669"/>
    <property type="project" value="TreeGrafter"/>
</dbReference>
<dbReference type="InterPro" id="IPR013783">
    <property type="entry name" value="Ig-like_fold"/>
</dbReference>
<keyword evidence="2" id="KW-0472">Membrane</keyword>
<dbReference type="GO" id="GO:0098609">
    <property type="term" value="P:cell-cell adhesion"/>
    <property type="evidence" value="ECO:0007669"/>
    <property type="project" value="TreeGrafter"/>
</dbReference>
<evidence type="ECO:0000259" key="6">
    <source>
        <dbReference type="PROSITE" id="PS50835"/>
    </source>
</evidence>
<feature type="domain" description="Ig-like" evidence="6">
    <location>
        <begin position="465"/>
        <end position="549"/>
    </location>
</feature>
<dbReference type="InterPro" id="IPR013151">
    <property type="entry name" value="Immunoglobulin_dom"/>
</dbReference>
<dbReference type="SUPFAM" id="SSF48726">
    <property type="entry name" value="Immunoglobulin"/>
    <property type="match status" value="3"/>
</dbReference>
<dbReference type="InterPro" id="IPR003598">
    <property type="entry name" value="Ig_sub2"/>
</dbReference>
<accession>A0A183GBS3</accession>
<dbReference type="Pfam" id="PF00047">
    <property type="entry name" value="ig"/>
    <property type="match status" value="1"/>
</dbReference>
<dbReference type="InterPro" id="IPR003599">
    <property type="entry name" value="Ig_sub"/>
</dbReference>
<dbReference type="GO" id="GO:0005886">
    <property type="term" value="C:plasma membrane"/>
    <property type="evidence" value="ECO:0007669"/>
    <property type="project" value="TreeGrafter"/>
</dbReference>
<dbReference type="WBParaSite" id="HPBE_0001956701-mRNA-1">
    <property type="protein sequence ID" value="HPBE_0001956701-mRNA-1"/>
    <property type="gene ID" value="HPBE_0001956701"/>
</dbReference>
<feature type="domain" description="Ig-like" evidence="6">
    <location>
        <begin position="558"/>
        <end position="645"/>
    </location>
</feature>
<proteinExistence type="predicted"/>
<dbReference type="InterPro" id="IPR036179">
    <property type="entry name" value="Ig-like_dom_sf"/>
</dbReference>
<dbReference type="InterPro" id="IPR051275">
    <property type="entry name" value="Cell_adhesion_signaling"/>
</dbReference>
<dbReference type="GO" id="GO:0005911">
    <property type="term" value="C:cell-cell junction"/>
    <property type="evidence" value="ECO:0007669"/>
    <property type="project" value="TreeGrafter"/>
</dbReference>
<evidence type="ECO:0000256" key="4">
    <source>
        <dbReference type="ARBA" id="ARBA00023180"/>
    </source>
</evidence>
<dbReference type="SMART" id="SM00408">
    <property type="entry name" value="IGc2"/>
    <property type="match status" value="3"/>
</dbReference>
<feature type="domain" description="Ig-like" evidence="6">
    <location>
        <begin position="110"/>
        <end position="227"/>
    </location>
</feature>
<evidence type="ECO:0000256" key="2">
    <source>
        <dbReference type="ARBA" id="ARBA00023136"/>
    </source>
</evidence>
<dbReference type="Pfam" id="PF13927">
    <property type="entry name" value="Ig_3"/>
    <property type="match status" value="2"/>
</dbReference>
<keyword evidence="3" id="KW-1015">Disulfide bond</keyword>
<dbReference type="CDD" id="cd00096">
    <property type="entry name" value="Ig"/>
    <property type="match status" value="1"/>
</dbReference>
<evidence type="ECO:0000256" key="3">
    <source>
        <dbReference type="ARBA" id="ARBA00023157"/>
    </source>
</evidence>
<protein>
    <submittedName>
        <fullName evidence="9">Ig-like domain-containing protein</fullName>
    </submittedName>
</protein>
<organism evidence="8 9">
    <name type="scientific">Heligmosomoides polygyrus</name>
    <name type="common">Parasitic roundworm</name>
    <dbReference type="NCBI Taxonomy" id="6339"/>
    <lineage>
        <taxon>Eukaryota</taxon>
        <taxon>Metazoa</taxon>
        <taxon>Ecdysozoa</taxon>
        <taxon>Nematoda</taxon>
        <taxon>Chromadorea</taxon>
        <taxon>Rhabditida</taxon>
        <taxon>Rhabditina</taxon>
        <taxon>Rhabditomorpha</taxon>
        <taxon>Strongyloidea</taxon>
        <taxon>Heligmosomidae</taxon>
        <taxon>Heligmosomoides</taxon>
    </lineage>
</organism>
<dbReference type="AlphaFoldDB" id="A0A183GBS3"/>
<keyword evidence="8" id="KW-1185">Reference proteome</keyword>